<dbReference type="EMBL" id="VOQS01000005">
    <property type="protein sequence ID" value="TXC81039.1"/>
    <property type="molecule type" value="Genomic_DNA"/>
</dbReference>
<dbReference type="AlphaFoldDB" id="A0A5C6V7L5"/>
<comment type="caution">
    <text evidence="1">The sequence shown here is derived from an EMBL/GenBank/DDBJ whole genome shotgun (WGS) entry which is preliminary data.</text>
</comment>
<dbReference type="NCBIfam" id="TIGR04474">
    <property type="entry name" value="tcm_partner"/>
    <property type="match status" value="1"/>
</dbReference>
<evidence type="ECO:0000313" key="2">
    <source>
        <dbReference type="Proteomes" id="UP000321776"/>
    </source>
</evidence>
<gene>
    <name evidence="1" type="primary">tcmP</name>
    <name evidence="1" type="ORF">FRZ40_43365</name>
</gene>
<dbReference type="InterPro" id="IPR031009">
    <property type="entry name" value="Tcm_partner"/>
</dbReference>
<dbReference type="Proteomes" id="UP000321776">
    <property type="component" value="Unassembled WGS sequence"/>
</dbReference>
<proteinExistence type="predicted"/>
<evidence type="ECO:0000313" key="1">
    <source>
        <dbReference type="EMBL" id="TXC81039.1"/>
    </source>
</evidence>
<dbReference type="RefSeq" id="WP_147238380.1">
    <property type="nucleotide sequence ID" value="NZ_VOQS01000005.1"/>
</dbReference>
<protein>
    <submittedName>
        <fullName evidence="1">Three-Cys-motif partner protein TcmP</fullName>
    </submittedName>
</protein>
<sequence length="396" mass="45022">MTFVVPAEYGGREQALVKHELLKSYLEKLVLIIGMSAKRSGKVEICYVDCFAGPWGARGEDLDGTSISLSLSLLAVTKLALEKQGVKSRMRALYVEKGKQAFARLSTYLRERAPSSVEHDCRNGDFLDLQAEILDWCGPDAFTFFFVDPKGWKEIGPKKMEPLLRRPRSEFLINFAFNNINRTVSMDAWQDDMKELLGATVELEDMLPADREEALVNAYRTALTRRVPAKHSKYRARTAYVTVLDPLQQRTKYHLVYLTTHPLGIVKFMEISEHVDAVQKKVRAATRFDARSKETGMLDMFGPSPDAAEGARENGRLPVDVDNYWRTYLADGERLIDTDAFAEILEQTNWLPSELQASLVRLLKAGELRNLDANATTRYKRPLHFEANERLQLIKV</sequence>
<organism evidence="1 2">
    <name type="scientific">Paraburkholderia azotifigens</name>
    <dbReference type="NCBI Taxonomy" id="2057004"/>
    <lineage>
        <taxon>Bacteria</taxon>
        <taxon>Pseudomonadati</taxon>
        <taxon>Pseudomonadota</taxon>
        <taxon>Betaproteobacteria</taxon>
        <taxon>Burkholderiales</taxon>
        <taxon>Burkholderiaceae</taxon>
        <taxon>Paraburkholderia</taxon>
    </lineage>
</organism>
<name>A0A5C6V7L5_9BURK</name>
<reference evidence="1 2" key="1">
    <citation type="journal article" date="2018" name="Int. J. Syst. Evol. Microbiol.">
        <title>Paraburkholderia azotifigens sp. nov., a nitrogen-fixing bacterium isolated from paddy soil.</title>
        <authorList>
            <person name="Choi G.M."/>
            <person name="Im W.T."/>
        </authorList>
    </citation>
    <scope>NUCLEOTIDE SEQUENCE [LARGE SCALE GENOMIC DNA]</scope>
    <source>
        <strain evidence="1 2">NF 2-5-3</strain>
    </source>
</reference>
<accession>A0A5C6V7L5</accession>